<accession>A0A6J4N875</accession>
<dbReference type="PANTHER" id="PTHR28208:SF3">
    <property type="entry name" value="PHOSPHATIDATE PHOSPHATASE APP1"/>
    <property type="match status" value="1"/>
</dbReference>
<dbReference type="AlphaFoldDB" id="A0A6J4N875"/>
<dbReference type="Pfam" id="PF09949">
    <property type="entry name" value="APP1_cat"/>
    <property type="match status" value="1"/>
</dbReference>
<dbReference type="InterPro" id="IPR037523">
    <property type="entry name" value="VOC_core"/>
</dbReference>
<dbReference type="InterPro" id="IPR052935">
    <property type="entry name" value="Mg2+_PAP"/>
</dbReference>
<reference evidence="2" key="1">
    <citation type="submission" date="2020-02" db="EMBL/GenBank/DDBJ databases">
        <authorList>
            <person name="Meier V. D."/>
        </authorList>
    </citation>
    <scope>NUCLEOTIDE SEQUENCE</scope>
    <source>
        <strain evidence="2">AVDCRST_MAG32</strain>
    </source>
</reference>
<proteinExistence type="predicted"/>
<dbReference type="InterPro" id="IPR029068">
    <property type="entry name" value="Glyas_Bleomycin-R_OHBP_Dase"/>
</dbReference>
<organism evidence="2">
    <name type="scientific">uncultured Nocardioides sp</name>
    <dbReference type="NCBI Taxonomy" id="198441"/>
    <lineage>
        <taxon>Bacteria</taxon>
        <taxon>Bacillati</taxon>
        <taxon>Actinomycetota</taxon>
        <taxon>Actinomycetes</taxon>
        <taxon>Propionibacteriales</taxon>
        <taxon>Nocardioidaceae</taxon>
        <taxon>Nocardioides</taxon>
        <taxon>environmental samples</taxon>
    </lineage>
</organism>
<protein>
    <recommendedName>
        <fullName evidence="1">VOC domain-containing protein</fullName>
    </recommendedName>
</protein>
<evidence type="ECO:0000313" key="2">
    <source>
        <dbReference type="EMBL" id="CAA9380495.1"/>
    </source>
</evidence>
<dbReference type="GO" id="GO:0008195">
    <property type="term" value="F:phosphatidate phosphatase activity"/>
    <property type="evidence" value="ECO:0007669"/>
    <property type="project" value="InterPro"/>
</dbReference>
<evidence type="ECO:0000259" key="1">
    <source>
        <dbReference type="PROSITE" id="PS51819"/>
    </source>
</evidence>
<dbReference type="Gene3D" id="3.10.180.10">
    <property type="entry name" value="2,3-Dihydroxybiphenyl 1,2-Dioxygenase, domain 1"/>
    <property type="match status" value="1"/>
</dbReference>
<feature type="domain" description="VOC" evidence="1">
    <location>
        <begin position="351"/>
        <end position="473"/>
    </location>
</feature>
<gene>
    <name evidence="2" type="ORF">AVDCRST_MAG32-1614</name>
</gene>
<dbReference type="SUPFAM" id="SSF54593">
    <property type="entry name" value="Glyoxalase/Bleomycin resistance protein/Dihydroxybiphenyl dioxygenase"/>
    <property type="match status" value="1"/>
</dbReference>
<dbReference type="PROSITE" id="PS51819">
    <property type="entry name" value="VOC"/>
    <property type="match status" value="1"/>
</dbReference>
<dbReference type="InterPro" id="IPR019236">
    <property type="entry name" value="APP1_cat"/>
</dbReference>
<name>A0A6J4N875_9ACTN</name>
<sequence length="479" mass="52618">MGALRWIVAAEHAWDAARSRRTARRPPAHFRIQSYDGHGTSAGVVVRGRVVDDPPLTSAVEGEGVRAALRRQVRGFLTDELPGVPLRVSVAGAHADVVSDAEGYFRVLLQPTVPLEAPVTTGTIELAGEYRGITGSHTTDVHVHVPSPRAELGIVSDIDDTVLETGVQRVGRMVVQTFTGSALTRTPFPGVVELYRDLTGDGVNPVFYVSSSPWNLHAFIDGFLRHRRFPLGPVLLRDLLGTAAGREEKHDRIREVLDLHPGLRFVLIGDSGEKDPEIYADIVREHPGRIIAVYIREVRLDPGDGRVERVADAWDHDVPFVLAADSDAVRRHAAQTGLLQVAPGGTARARAVHHLDLWVDDVDRAEGEWDWLLAGCGWQREDGIRSWLHPDGTYVFMEHSPDQHGSHDRLRPGVNHVALTVASRERLDRLRAEAGERGWRELYADGYPHAGGPQHVALYLESSEGFEVEVVAGQAVASD</sequence>
<dbReference type="PANTHER" id="PTHR28208">
    <property type="entry name" value="PHOSPHATIDATE PHOSPHATASE APP1"/>
    <property type="match status" value="1"/>
</dbReference>
<dbReference type="EMBL" id="CADCUM010000072">
    <property type="protein sequence ID" value="CAA9380495.1"/>
    <property type="molecule type" value="Genomic_DNA"/>
</dbReference>